<dbReference type="GO" id="GO:0009691">
    <property type="term" value="P:cytokinin biosynthetic process"/>
    <property type="evidence" value="ECO:0007669"/>
    <property type="project" value="UniProtKB-KW"/>
</dbReference>
<evidence type="ECO:0000256" key="4">
    <source>
        <dbReference type="ARBA" id="ARBA00022864"/>
    </source>
</evidence>
<comment type="caution">
    <text evidence="8">The sequence shown here is derived from an EMBL/GenBank/DDBJ whole genome shotgun (WGS) entry which is preliminary data.</text>
</comment>
<evidence type="ECO:0000256" key="6">
    <source>
        <dbReference type="ARBA" id="ARBA00024199"/>
    </source>
</evidence>
<keyword evidence="8" id="KW-0413">Isomerase</keyword>
<feature type="region of interest" description="Disordered" evidence="7">
    <location>
        <begin position="24"/>
        <end position="134"/>
    </location>
</feature>
<accession>A0A2R6Q126</accession>
<organism evidence="8 9">
    <name type="scientific">Actinidia chinensis var. chinensis</name>
    <name type="common">Chinese soft-hair kiwi</name>
    <dbReference type="NCBI Taxonomy" id="1590841"/>
    <lineage>
        <taxon>Eukaryota</taxon>
        <taxon>Viridiplantae</taxon>
        <taxon>Streptophyta</taxon>
        <taxon>Embryophyta</taxon>
        <taxon>Tracheophyta</taxon>
        <taxon>Spermatophyta</taxon>
        <taxon>Magnoliopsida</taxon>
        <taxon>eudicotyledons</taxon>
        <taxon>Gunneridae</taxon>
        <taxon>Pentapetalae</taxon>
        <taxon>asterids</taxon>
        <taxon>Ericales</taxon>
        <taxon>Actinidiaceae</taxon>
        <taxon>Actinidia</taxon>
    </lineage>
</organism>
<keyword evidence="4" id="KW-0932">Cytokinin signaling pathway</keyword>
<evidence type="ECO:0000256" key="7">
    <source>
        <dbReference type="SAM" id="MobiDB-lite"/>
    </source>
</evidence>
<proteinExistence type="inferred from homology"/>
<dbReference type="EMBL" id="NKQK01000021">
    <property type="protein sequence ID" value="PSR99920.1"/>
    <property type="molecule type" value="Genomic_DNA"/>
</dbReference>
<dbReference type="Gramene" id="PSR99920">
    <property type="protein sequence ID" value="PSR99920"/>
    <property type="gene ID" value="CEY00_Acc23820"/>
</dbReference>
<dbReference type="PANTHER" id="PTHR33347">
    <property type="entry name" value="OSJNBA0091C07.3 PROTEIN"/>
    <property type="match status" value="1"/>
</dbReference>
<keyword evidence="3" id="KW-0203">Cytokinin biosynthesis</keyword>
<dbReference type="GO" id="GO:0009736">
    <property type="term" value="P:cytokinin-activated signaling pathway"/>
    <property type="evidence" value="ECO:0007669"/>
    <property type="project" value="UniProtKB-KW"/>
</dbReference>
<dbReference type="OrthoDB" id="759087at2759"/>
<evidence type="ECO:0000313" key="8">
    <source>
        <dbReference type="EMBL" id="PSR99920.1"/>
    </source>
</evidence>
<dbReference type="InParanoid" id="A0A2R6Q126"/>
<sequence length="180" mass="19708">MNISTSECSIGCESGWTMYLDQSSNSADQLQKSGCGYKPAHVEDYEEDEDEDFSMVSDASSGPPHFQEDEDLFDESGYVCSSVSEQPNKRDTKKKITEQRSKQKNSNLDDTASSPVKKHIAKPPSGASVEHTKSFSQGFSATHFKGKSAFQKKLGSFHSSVPGKPASGPTGRDLQGRKWE</sequence>
<reference evidence="8 9" key="1">
    <citation type="submission" date="2017-07" db="EMBL/GenBank/DDBJ databases">
        <title>An improved, manually edited Actinidia chinensis var. chinensis (kiwifruit) genome highlights the challenges associated with draft genomes and gene prediction in plants.</title>
        <authorList>
            <person name="Pilkington S."/>
            <person name="Crowhurst R."/>
            <person name="Hilario E."/>
            <person name="Nardozza S."/>
            <person name="Fraser L."/>
            <person name="Peng Y."/>
            <person name="Gunaseelan K."/>
            <person name="Simpson R."/>
            <person name="Tahir J."/>
            <person name="Deroles S."/>
            <person name="Templeton K."/>
            <person name="Luo Z."/>
            <person name="Davy M."/>
            <person name="Cheng C."/>
            <person name="Mcneilage M."/>
            <person name="Scaglione D."/>
            <person name="Liu Y."/>
            <person name="Zhang Q."/>
            <person name="Datson P."/>
            <person name="De Silva N."/>
            <person name="Gardiner S."/>
            <person name="Bassett H."/>
            <person name="Chagne D."/>
            <person name="Mccallum J."/>
            <person name="Dzierzon H."/>
            <person name="Deng C."/>
            <person name="Wang Y.-Y."/>
            <person name="Barron N."/>
            <person name="Manako K."/>
            <person name="Bowen J."/>
            <person name="Foster T."/>
            <person name="Erridge Z."/>
            <person name="Tiffin H."/>
            <person name="Waite C."/>
            <person name="Davies K."/>
            <person name="Grierson E."/>
            <person name="Laing W."/>
            <person name="Kirk R."/>
            <person name="Chen X."/>
            <person name="Wood M."/>
            <person name="Montefiori M."/>
            <person name="Brummell D."/>
            <person name="Schwinn K."/>
            <person name="Catanach A."/>
            <person name="Fullerton C."/>
            <person name="Li D."/>
            <person name="Meiyalaghan S."/>
            <person name="Nieuwenhuizen N."/>
            <person name="Read N."/>
            <person name="Prakash R."/>
            <person name="Hunter D."/>
            <person name="Zhang H."/>
            <person name="Mckenzie M."/>
            <person name="Knabel M."/>
            <person name="Harris A."/>
            <person name="Allan A."/>
            <person name="Chen A."/>
            <person name="Janssen B."/>
            <person name="Plunkett B."/>
            <person name="Dwamena C."/>
            <person name="Voogd C."/>
            <person name="Leif D."/>
            <person name="Lafferty D."/>
            <person name="Souleyre E."/>
            <person name="Varkonyi-Gasic E."/>
            <person name="Gambi F."/>
            <person name="Hanley J."/>
            <person name="Yao J.-L."/>
            <person name="Cheung J."/>
            <person name="David K."/>
            <person name="Warren B."/>
            <person name="Marsh K."/>
            <person name="Snowden K."/>
            <person name="Lin-Wang K."/>
            <person name="Brian L."/>
            <person name="Martinez-Sanchez M."/>
            <person name="Wang M."/>
            <person name="Ileperuma N."/>
            <person name="Macnee N."/>
            <person name="Campin R."/>
            <person name="Mcatee P."/>
            <person name="Drummond R."/>
            <person name="Espley R."/>
            <person name="Ireland H."/>
            <person name="Wu R."/>
            <person name="Atkinson R."/>
            <person name="Karunairetnam S."/>
            <person name="Bulley S."/>
            <person name="Chunkath S."/>
            <person name="Hanley Z."/>
            <person name="Storey R."/>
            <person name="Thrimawithana A."/>
            <person name="Thomson S."/>
            <person name="David C."/>
            <person name="Testolin R."/>
        </authorList>
    </citation>
    <scope>NUCLEOTIDE SEQUENCE [LARGE SCALE GENOMIC DNA]</scope>
    <source>
        <strain evidence="9">cv. Red5</strain>
        <tissue evidence="8">Young leaf</tissue>
    </source>
</reference>
<dbReference type="OMA" id="CNSGCES"/>
<gene>
    <name evidence="8" type="ORF">CEY00_Acc23820</name>
</gene>
<comment type="subcellular location">
    <subcellularLocation>
        <location evidence="1">Cytoplasm</location>
    </subcellularLocation>
</comment>
<feature type="compositionally biased region" description="Polar residues" evidence="7">
    <location>
        <begin position="104"/>
        <end position="114"/>
    </location>
</feature>
<dbReference type="GO" id="GO:0005737">
    <property type="term" value="C:cytoplasm"/>
    <property type="evidence" value="ECO:0007669"/>
    <property type="project" value="UniProtKB-SubCell"/>
</dbReference>
<dbReference type="GO" id="GO:0016853">
    <property type="term" value="F:isomerase activity"/>
    <property type="evidence" value="ECO:0007669"/>
    <property type="project" value="UniProtKB-KW"/>
</dbReference>
<keyword evidence="2" id="KW-0963">Cytoplasm</keyword>
<keyword evidence="5" id="KW-0539">Nucleus</keyword>
<protein>
    <submittedName>
        <fullName evidence="8">Peptidyl-prolyl cis-trans isomerase</fullName>
    </submittedName>
</protein>
<feature type="compositionally biased region" description="Acidic residues" evidence="7">
    <location>
        <begin position="44"/>
        <end position="53"/>
    </location>
</feature>
<comment type="similarity">
    <text evidence="6">Belongs to the SOFL plant protein family.</text>
</comment>
<keyword evidence="9" id="KW-1185">Reference proteome</keyword>
<dbReference type="InterPro" id="IPR044670">
    <property type="entry name" value="SOFL"/>
</dbReference>
<evidence type="ECO:0000256" key="5">
    <source>
        <dbReference type="ARBA" id="ARBA00023242"/>
    </source>
</evidence>
<name>A0A2R6Q126_ACTCC</name>
<dbReference type="AlphaFoldDB" id="A0A2R6Q126"/>
<evidence type="ECO:0000256" key="1">
    <source>
        <dbReference type="ARBA" id="ARBA00004496"/>
    </source>
</evidence>
<reference evidence="9" key="2">
    <citation type="journal article" date="2018" name="BMC Genomics">
        <title>A manually annotated Actinidia chinensis var. chinensis (kiwifruit) genome highlights the challenges associated with draft genomes and gene prediction in plants.</title>
        <authorList>
            <person name="Pilkington S.M."/>
            <person name="Crowhurst R."/>
            <person name="Hilario E."/>
            <person name="Nardozza S."/>
            <person name="Fraser L."/>
            <person name="Peng Y."/>
            <person name="Gunaseelan K."/>
            <person name="Simpson R."/>
            <person name="Tahir J."/>
            <person name="Deroles S.C."/>
            <person name="Templeton K."/>
            <person name="Luo Z."/>
            <person name="Davy M."/>
            <person name="Cheng C."/>
            <person name="McNeilage M."/>
            <person name="Scaglione D."/>
            <person name="Liu Y."/>
            <person name="Zhang Q."/>
            <person name="Datson P."/>
            <person name="De Silva N."/>
            <person name="Gardiner S.E."/>
            <person name="Bassett H."/>
            <person name="Chagne D."/>
            <person name="McCallum J."/>
            <person name="Dzierzon H."/>
            <person name="Deng C."/>
            <person name="Wang Y.Y."/>
            <person name="Barron L."/>
            <person name="Manako K."/>
            <person name="Bowen J."/>
            <person name="Foster T.M."/>
            <person name="Erridge Z.A."/>
            <person name="Tiffin H."/>
            <person name="Waite C.N."/>
            <person name="Davies K.M."/>
            <person name="Grierson E.P."/>
            <person name="Laing W.A."/>
            <person name="Kirk R."/>
            <person name="Chen X."/>
            <person name="Wood M."/>
            <person name="Montefiori M."/>
            <person name="Brummell D.A."/>
            <person name="Schwinn K.E."/>
            <person name="Catanach A."/>
            <person name="Fullerton C."/>
            <person name="Li D."/>
            <person name="Meiyalaghan S."/>
            <person name="Nieuwenhuizen N."/>
            <person name="Read N."/>
            <person name="Prakash R."/>
            <person name="Hunter D."/>
            <person name="Zhang H."/>
            <person name="McKenzie M."/>
            <person name="Knabel M."/>
            <person name="Harris A."/>
            <person name="Allan A.C."/>
            <person name="Gleave A."/>
            <person name="Chen A."/>
            <person name="Janssen B.J."/>
            <person name="Plunkett B."/>
            <person name="Ampomah-Dwamena C."/>
            <person name="Voogd C."/>
            <person name="Leif D."/>
            <person name="Lafferty D."/>
            <person name="Souleyre E.J.F."/>
            <person name="Varkonyi-Gasic E."/>
            <person name="Gambi F."/>
            <person name="Hanley J."/>
            <person name="Yao J.L."/>
            <person name="Cheung J."/>
            <person name="David K.M."/>
            <person name="Warren B."/>
            <person name="Marsh K."/>
            <person name="Snowden K.C."/>
            <person name="Lin-Wang K."/>
            <person name="Brian L."/>
            <person name="Martinez-Sanchez M."/>
            <person name="Wang M."/>
            <person name="Ileperuma N."/>
            <person name="Macnee N."/>
            <person name="Campin R."/>
            <person name="McAtee P."/>
            <person name="Drummond R.S.M."/>
            <person name="Espley R.V."/>
            <person name="Ireland H.S."/>
            <person name="Wu R."/>
            <person name="Atkinson R.G."/>
            <person name="Karunairetnam S."/>
            <person name="Bulley S."/>
            <person name="Chunkath S."/>
            <person name="Hanley Z."/>
            <person name="Storey R."/>
            <person name="Thrimawithana A.H."/>
            <person name="Thomson S."/>
            <person name="David C."/>
            <person name="Testolin R."/>
            <person name="Huang H."/>
            <person name="Hellens R.P."/>
            <person name="Schaffer R.J."/>
        </authorList>
    </citation>
    <scope>NUCLEOTIDE SEQUENCE [LARGE SCALE GENOMIC DNA]</scope>
    <source>
        <strain evidence="9">cv. Red5</strain>
    </source>
</reference>
<dbReference type="Proteomes" id="UP000241394">
    <property type="component" value="Chromosome LG21"/>
</dbReference>
<evidence type="ECO:0000313" key="9">
    <source>
        <dbReference type="Proteomes" id="UP000241394"/>
    </source>
</evidence>
<feature type="region of interest" description="Disordered" evidence="7">
    <location>
        <begin position="155"/>
        <end position="180"/>
    </location>
</feature>
<feature type="compositionally biased region" description="Basic and acidic residues" evidence="7">
    <location>
        <begin position="87"/>
        <end position="101"/>
    </location>
</feature>
<evidence type="ECO:0000256" key="2">
    <source>
        <dbReference type="ARBA" id="ARBA00022490"/>
    </source>
</evidence>
<dbReference type="PANTHER" id="PTHR33347:SF34">
    <property type="entry name" value="PROTEIN SOB FIVE-LIKE 6"/>
    <property type="match status" value="1"/>
</dbReference>
<dbReference type="STRING" id="1590841.A0A2R6Q126"/>
<evidence type="ECO:0000256" key="3">
    <source>
        <dbReference type="ARBA" id="ARBA00022712"/>
    </source>
</evidence>